<protein>
    <submittedName>
        <fullName evidence="3">Uncharacterized protein</fullName>
    </submittedName>
</protein>
<dbReference type="Proteomes" id="UP000215914">
    <property type="component" value="Chromosome 17"/>
</dbReference>
<dbReference type="AlphaFoldDB" id="A0A251RNK2"/>
<accession>A0A251RNK2</accession>
<proteinExistence type="predicted"/>
<evidence type="ECO:0000313" key="3">
    <source>
        <dbReference type="EMBL" id="OTF86078.1"/>
    </source>
</evidence>
<dbReference type="EMBL" id="CM007906">
    <property type="protein sequence ID" value="OTF86078.1"/>
    <property type="molecule type" value="Genomic_DNA"/>
</dbReference>
<name>A0A251RNK2_HELAN</name>
<reference evidence="3" key="2">
    <citation type="submission" date="2017-02" db="EMBL/GenBank/DDBJ databases">
        <title>Sunflower complete genome.</title>
        <authorList>
            <person name="Langlade N."/>
            <person name="Munos S."/>
        </authorList>
    </citation>
    <scope>NUCLEOTIDE SEQUENCE [LARGE SCALE GENOMIC DNA]</scope>
    <source>
        <tissue evidence="3">Leaves</tissue>
    </source>
</reference>
<evidence type="ECO:0000313" key="4">
    <source>
        <dbReference type="Proteomes" id="UP000215914"/>
    </source>
</evidence>
<evidence type="ECO:0000313" key="2">
    <source>
        <dbReference type="EMBL" id="KAF5781348.1"/>
    </source>
</evidence>
<dbReference type="Gramene" id="mRNA:HanXRQr2_Chr11g0482471">
    <property type="protein sequence ID" value="mRNA:HanXRQr2_Chr11g0482471"/>
    <property type="gene ID" value="HanXRQr2_Chr11g0482471"/>
</dbReference>
<evidence type="ECO:0000256" key="1">
    <source>
        <dbReference type="SAM" id="MobiDB-lite"/>
    </source>
</evidence>
<organism evidence="3 4">
    <name type="scientific">Helianthus annuus</name>
    <name type="common">Common sunflower</name>
    <dbReference type="NCBI Taxonomy" id="4232"/>
    <lineage>
        <taxon>Eukaryota</taxon>
        <taxon>Viridiplantae</taxon>
        <taxon>Streptophyta</taxon>
        <taxon>Embryophyta</taxon>
        <taxon>Tracheophyta</taxon>
        <taxon>Spermatophyta</taxon>
        <taxon>Magnoliopsida</taxon>
        <taxon>eudicotyledons</taxon>
        <taxon>Gunneridae</taxon>
        <taxon>Pentapetalae</taxon>
        <taxon>asterids</taxon>
        <taxon>campanulids</taxon>
        <taxon>Asterales</taxon>
        <taxon>Asteraceae</taxon>
        <taxon>Asteroideae</taxon>
        <taxon>Heliantheae alliance</taxon>
        <taxon>Heliantheae</taxon>
        <taxon>Helianthus</taxon>
    </lineage>
</organism>
<reference evidence="2" key="3">
    <citation type="submission" date="2020-06" db="EMBL/GenBank/DDBJ databases">
        <title>Helianthus annuus Genome sequencing and assembly Release 2.</title>
        <authorList>
            <person name="Gouzy J."/>
            <person name="Langlade N."/>
            <person name="Munos S."/>
        </authorList>
    </citation>
    <scope>NUCLEOTIDE SEQUENCE</scope>
    <source>
        <tissue evidence="2">Leaves</tissue>
    </source>
</reference>
<reference evidence="2 4" key="1">
    <citation type="journal article" date="2017" name="Nature">
        <title>The sunflower genome provides insights into oil metabolism, flowering and Asterid evolution.</title>
        <authorList>
            <person name="Badouin H."/>
            <person name="Gouzy J."/>
            <person name="Grassa C.J."/>
            <person name="Murat F."/>
            <person name="Staton S.E."/>
            <person name="Cottret L."/>
            <person name="Lelandais-Briere C."/>
            <person name="Owens G.L."/>
            <person name="Carrere S."/>
            <person name="Mayjonade B."/>
            <person name="Legrand L."/>
            <person name="Gill N."/>
            <person name="Kane N.C."/>
            <person name="Bowers J.E."/>
            <person name="Hubner S."/>
            <person name="Bellec A."/>
            <person name="Berard A."/>
            <person name="Berges H."/>
            <person name="Blanchet N."/>
            <person name="Boniface M.C."/>
            <person name="Brunel D."/>
            <person name="Catrice O."/>
            <person name="Chaidir N."/>
            <person name="Claudel C."/>
            <person name="Donnadieu C."/>
            <person name="Faraut T."/>
            <person name="Fievet G."/>
            <person name="Helmstetter N."/>
            <person name="King M."/>
            <person name="Knapp S.J."/>
            <person name="Lai Z."/>
            <person name="Le Paslier M.C."/>
            <person name="Lippi Y."/>
            <person name="Lorenzon L."/>
            <person name="Mandel J.R."/>
            <person name="Marage G."/>
            <person name="Marchand G."/>
            <person name="Marquand E."/>
            <person name="Bret-Mestries E."/>
            <person name="Morien E."/>
            <person name="Nambeesan S."/>
            <person name="Nguyen T."/>
            <person name="Pegot-Espagnet P."/>
            <person name="Pouilly N."/>
            <person name="Raftis F."/>
            <person name="Sallet E."/>
            <person name="Schiex T."/>
            <person name="Thomas J."/>
            <person name="Vandecasteele C."/>
            <person name="Vares D."/>
            <person name="Vear F."/>
            <person name="Vautrin S."/>
            <person name="Crespi M."/>
            <person name="Mangin B."/>
            <person name="Burke J.M."/>
            <person name="Salse J."/>
            <person name="Munos S."/>
            <person name="Vincourt P."/>
            <person name="Rieseberg L.H."/>
            <person name="Langlade N.B."/>
        </authorList>
    </citation>
    <scope>NUCLEOTIDE SEQUENCE [LARGE SCALE GENOMIC DNA]</scope>
    <source>
        <strain evidence="4">cv. SF193</strain>
        <tissue evidence="2">Leaves</tissue>
    </source>
</reference>
<dbReference type="EMBL" id="MNCJ02000326">
    <property type="protein sequence ID" value="KAF5781348.1"/>
    <property type="molecule type" value="Genomic_DNA"/>
</dbReference>
<keyword evidence="4" id="KW-1185">Reference proteome</keyword>
<gene>
    <name evidence="3" type="ORF">HannXRQ_Chr17g0546871</name>
    <name evidence="2" type="ORF">HanXRQr2_Chr11g0482471</name>
</gene>
<dbReference type="InParanoid" id="A0A251RNK2"/>
<sequence length="55" mass="5807">MTDDNGLDSFQPDSGLDSDTSYVSISVRSDSGSGLVSVLVTNMNEDSGDGDMFRI</sequence>
<feature type="region of interest" description="Disordered" evidence="1">
    <location>
        <begin position="1"/>
        <end position="21"/>
    </location>
</feature>